<sequence length="328" mass="38032">MEYEGRICRAPMERASYMLPVMVGCSYNKCKFCNLFRDLKYRELPLEQVEEELQRVKNLGGNPRKIFLGDGNAFGLKMDRLRAILDLIDKYFPDCQMINMDATVTSIRLKSDEELQELYDRKVRHLYLGIESGLDDVLKFMRKEHTQDQAYKEIARIQRVGLIFDAHVMSGVAGKGRGQENAIALAEFLNKTQPDRIVNFSLFLHNQVALYEDIKSGAFIPADEVENMEEERTLIELLKEGPDGHQMLYDGFNDFLELRVKGKVPKDAPRMIEKLTEAIEKYKDEPPIYAYVRGDCPDLSMCDGGRWLWEMDDSKLAQYNEKEKKLSR</sequence>
<evidence type="ECO:0000313" key="7">
    <source>
        <dbReference type="EMBL" id="RHA01619.1"/>
    </source>
</evidence>
<dbReference type="SMART" id="SM00729">
    <property type="entry name" value="Elp3"/>
    <property type="match status" value="1"/>
</dbReference>
<proteinExistence type="predicted"/>
<name>A0A413QMW6_9FIRM</name>
<dbReference type="PROSITE" id="PS51257">
    <property type="entry name" value="PROKAR_LIPOPROTEIN"/>
    <property type="match status" value="1"/>
</dbReference>
<dbReference type="SUPFAM" id="SSF102114">
    <property type="entry name" value="Radical SAM enzymes"/>
    <property type="match status" value="1"/>
</dbReference>
<keyword evidence="4" id="KW-0408">Iron</keyword>
<reference evidence="7 8" key="1">
    <citation type="submission" date="2018-08" db="EMBL/GenBank/DDBJ databases">
        <title>A genome reference for cultivated species of the human gut microbiota.</title>
        <authorList>
            <person name="Zou Y."/>
            <person name="Xue W."/>
            <person name="Luo G."/>
        </authorList>
    </citation>
    <scope>NUCLEOTIDE SEQUENCE [LARGE SCALE GENOMIC DNA]</scope>
    <source>
        <strain evidence="7 8">AM46-16</strain>
    </source>
</reference>
<dbReference type="InterPro" id="IPR058240">
    <property type="entry name" value="rSAM_sf"/>
</dbReference>
<dbReference type="GO" id="GO:0046872">
    <property type="term" value="F:metal ion binding"/>
    <property type="evidence" value="ECO:0007669"/>
    <property type="project" value="UniProtKB-KW"/>
</dbReference>
<dbReference type="InterPro" id="IPR007197">
    <property type="entry name" value="rSAM"/>
</dbReference>
<dbReference type="InterPro" id="IPR051198">
    <property type="entry name" value="BchE-like"/>
</dbReference>
<dbReference type="EMBL" id="QSEW01000002">
    <property type="protein sequence ID" value="RHA01619.1"/>
    <property type="molecule type" value="Genomic_DNA"/>
</dbReference>
<gene>
    <name evidence="7" type="ORF">DW957_02120</name>
</gene>
<dbReference type="Proteomes" id="UP000284962">
    <property type="component" value="Unassembled WGS sequence"/>
</dbReference>
<comment type="cofactor">
    <cofactor evidence="1">
        <name>[4Fe-4S] cluster</name>
        <dbReference type="ChEBI" id="CHEBI:49883"/>
    </cofactor>
</comment>
<dbReference type="Gene3D" id="3.80.30.20">
    <property type="entry name" value="tm_1862 like domain"/>
    <property type="match status" value="1"/>
</dbReference>
<dbReference type="InterPro" id="IPR023404">
    <property type="entry name" value="rSAM_horseshoe"/>
</dbReference>
<organism evidence="7 8">
    <name type="scientific">Dorea formicigenerans</name>
    <dbReference type="NCBI Taxonomy" id="39486"/>
    <lineage>
        <taxon>Bacteria</taxon>
        <taxon>Bacillati</taxon>
        <taxon>Bacillota</taxon>
        <taxon>Clostridia</taxon>
        <taxon>Lachnospirales</taxon>
        <taxon>Lachnospiraceae</taxon>
        <taxon>Dorea</taxon>
    </lineage>
</organism>
<evidence type="ECO:0000256" key="1">
    <source>
        <dbReference type="ARBA" id="ARBA00001966"/>
    </source>
</evidence>
<comment type="caution">
    <text evidence="7">The sequence shown here is derived from an EMBL/GenBank/DDBJ whole genome shotgun (WGS) entry which is preliminary data.</text>
</comment>
<dbReference type="PANTHER" id="PTHR43409">
    <property type="entry name" value="ANAEROBIC MAGNESIUM-PROTOPORPHYRIN IX MONOMETHYL ESTER CYCLASE-RELATED"/>
    <property type="match status" value="1"/>
</dbReference>
<dbReference type="SFLD" id="SFLDG01095">
    <property type="entry name" value="Uncharacterised_Radical_SAM_Su"/>
    <property type="match status" value="1"/>
</dbReference>
<dbReference type="AlphaFoldDB" id="A0A413QMW6"/>
<accession>A0A413QMW6</accession>
<keyword evidence="3" id="KW-0479">Metal-binding</keyword>
<keyword evidence="5" id="KW-0411">Iron-sulfur</keyword>
<evidence type="ECO:0000256" key="2">
    <source>
        <dbReference type="ARBA" id="ARBA00022691"/>
    </source>
</evidence>
<dbReference type="GO" id="GO:0003824">
    <property type="term" value="F:catalytic activity"/>
    <property type="evidence" value="ECO:0007669"/>
    <property type="project" value="InterPro"/>
</dbReference>
<dbReference type="PANTHER" id="PTHR43409:SF4">
    <property type="entry name" value="RADICAL SAM SUPERFAMILY PROTEIN"/>
    <property type="match status" value="1"/>
</dbReference>
<evidence type="ECO:0000313" key="8">
    <source>
        <dbReference type="Proteomes" id="UP000284962"/>
    </source>
</evidence>
<dbReference type="SFLD" id="SFLDS00029">
    <property type="entry name" value="Radical_SAM"/>
    <property type="match status" value="1"/>
</dbReference>
<dbReference type="CDD" id="cd01335">
    <property type="entry name" value="Radical_SAM"/>
    <property type="match status" value="1"/>
</dbReference>
<dbReference type="GO" id="GO:0051536">
    <property type="term" value="F:iron-sulfur cluster binding"/>
    <property type="evidence" value="ECO:0007669"/>
    <property type="project" value="UniProtKB-KW"/>
</dbReference>
<feature type="domain" description="Radical SAM core" evidence="6">
    <location>
        <begin position="11"/>
        <end position="253"/>
    </location>
</feature>
<dbReference type="InterPro" id="IPR006638">
    <property type="entry name" value="Elp3/MiaA/NifB-like_rSAM"/>
</dbReference>
<keyword evidence="2" id="KW-0949">S-adenosyl-L-methionine</keyword>
<protein>
    <submittedName>
        <fullName evidence="7">Radical SAM protein</fullName>
    </submittedName>
</protein>
<dbReference type="Pfam" id="PF04055">
    <property type="entry name" value="Radical_SAM"/>
    <property type="match status" value="1"/>
</dbReference>
<evidence type="ECO:0000256" key="5">
    <source>
        <dbReference type="ARBA" id="ARBA00023014"/>
    </source>
</evidence>
<evidence type="ECO:0000256" key="3">
    <source>
        <dbReference type="ARBA" id="ARBA00022723"/>
    </source>
</evidence>
<dbReference type="SFLD" id="SFLDG01082">
    <property type="entry name" value="B12-binding_domain_containing"/>
    <property type="match status" value="1"/>
</dbReference>
<evidence type="ECO:0000256" key="4">
    <source>
        <dbReference type="ARBA" id="ARBA00023004"/>
    </source>
</evidence>
<evidence type="ECO:0000259" key="6">
    <source>
        <dbReference type="PROSITE" id="PS51918"/>
    </source>
</evidence>
<dbReference type="PROSITE" id="PS51918">
    <property type="entry name" value="RADICAL_SAM"/>
    <property type="match status" value="1"/>
</dbReference>